<dbReference type="Proteomes" id="UP001212997">
    <property type="component" value="Unassembled WGS sequence"/>
</dbReference>
<evidence type="ECO:0000313" key="1">
    <source>
        <dbReference type="EMBL" id="KAJ3481047.1"/>
    </source>
</evidence>
<dbReference type="AlphaFoldDB" id="A0AAD5YGQ1"/>
<reference evidence="1" key="1">
    <citation type="submission" date="2022-07" db="EMBL/GenBank/DDBJ databases">
        <title>Genome Sequence of Physisporinus lineatus.</title>
        <authorList>
            <person name="Buettner E."/>
        </authorList>
    </citation>
    <scope>NUCLEOTIDE SEQUENCE</scope>
    <source>
        <strain evidence="1">VT162</strain>
    </source>
</reference>
<gene>
    <name evidence="1" type="ORF">NLI96_g7915</name>
</gene>
<comment type="caution">
    <text evidence="1">The sequence shown here is derived from an EMBL/GenBank/DDBJ whole genome shotgun (WGS) entry which is preliminary data.</text>
</comment>
<evidence type="ECO:0000313" key="2">
    <source>
        <dbReference type="Proteomes" id="UP001212997"/>
    </source>
</evidence>
<dbReference type="EMBL" id="JANAWD010000342">
    <property type="protein sequence ID" value="KAJ3481047.1"/>
    <property type="molecule type" value="Genomic_DNA"/>
</dbReference>
<sequence>MLPSSCPSNDMQPVPTFRLKLPQELVDGIIDELQHDITTLKACALTQRSMVYRSQYHIHREVLLDCTVPPNADRYTSPYISQFVRKLSLYTPYRSAFDMSEESSTNEDAAALYSKEESDQHRPWTVISRLTGVRDLFLVDFSWNISQSDRDLFATQFQHITSLSLRLASFADSEDFLSFLSAFPGLKSLKLSGVSWIGPWGARKWIRYPSHSRLTPPGRNLQTLSLVGFAYAEVIEGISSWISSLAANGANGLTLFWSPNDGFQCLPDLLRGFGPSLSRFIVEMDCAKEILRFDDAPRCNTSLQTLSFCLTAPGLPRKSAGRYQWIPDFLSTVSSAQVATIELRCDCQNPAQLERLFLQEIDDVLSKAKFSKLARVVLTVPNTLRPTEAHHVLERVLPWITKQRLLEICYKPVDYEQSPNLESALALPC</sequence>
<dbReference type="Gene3D" id="3.80.10.10">
    <property type="entry name" value="Ribonuclease Inhibitor"/>
    <property type="match status" value="1"/>
</dbReference>
<keyword evidence="2" id="KW-1185">Reference proteome</keyword>
<name>A0AAD5YGQ1_9APHY</name>
<evidence type="ECO:0008006" key="3">
    <source>
        <dbReference type="Google" id="ProtNLM"/>
    </source>
</evidence>
<accession>A0AAD5YGQ1</accession>
<protein>
    <recommendedName>
        <fullName evidence="3">F-box domain-containing protein</fullName>
    </recommendedName>
</protein>
<proteinExistence type="predicted"/>
<dbReference type="SUPFAM" id="SSF52047">
    <property type="entry name" value="RNI-like"/>
    <property type="match status" value="1"/>
</dbReference>
<organism evidence="1 2">
    <name type="scientific">Meripilus lineatus</name>
    <dbReference type="NCBI Taxonomy" id="2056292"/>
    <lineage>
        <taxon>Eukaryota</taxon>
        <taxon>Fungi</taxon>
        <taxon>Dikarya</taxon>
        <taxon>Basidiomycota</taxon>
        <taxon>Agaricomycotina</taxon>
        <taxon>Agaricomycetes</taxon>
        <taxon>Polyporales</taxon>
        <taxon>Meripilaceae</taxon>
        <taxon>Meripilus</taxon>
    </lineage>
</organism>
<dbReference type="InterPro" id="IPR032675">
    <property type="entry name" value="LRR_dom_sf"/>
</dbReference>